<dbReference type="PANTHER" id="PTHR30492">
    <property type="entry name" value="METHYLGLYOXAL SYNTHASE"/>
    <property type="match status" value="1"/>
</dbReference>
<dbReference type="Gene3D" id="2.60.200.40">
    <property type="match status" value="1"/>
</dbReference>
<dbReference type="InterPro" id="IPR017438">
    <property type="entry name" value="ATP-NAD_kinase_N"/>
</dbReference>
<sequence>MLNHLDIIINPGSGKEEPILSWLAKALDPSPVTWKAHVINTIGEAATLAKDLAGKASAVAAYGGDGTVMEVARGLYKTNTPLAIIPGGTANVMAKELSIPVDTQAAIALLAGGDYRILPIDMALVNDAPFLIRINMGIFADMVTEASTELKDRWGQWAYGITALQTLQKATPVSYGLEVDGETFTQDAVAVTIMNAGNIGRQGYSMLPGISVTDGLLDVVMLDDADIFTLLKATTSTALQTESKVLRHWRGKEIRLWTEEKQTYIRDDETDEARLWHVKVAPHCLNVIVPHEQP</sequence>
<dbReference type="GO" id="GO:0008654">
    <property type="term" value="P:phospholipid biosynthetic process"/>
    <property type="evidence" value="ECO:0007669"/>
    <property type="project" value="InterPro"/>
</dbReference>
<dbReference type="PROSITE" id="PS50146">
    <property type="entry name" value="DAGK"/>
    <property type="match status" value="1"/>
</dbReference>
<accession>A0A2T7BPU8</accession>
<feature type="domain" description="DAGKc" evidence="1">
    <location>
        <begin position="1"/>
        <end position="129"/>
    </location>
</feature>
<name>A0A2T7BPU8_9BACT</name>
<reference evidence="2 3" key="1">
    <citation type="submission" date="2018-04" db="EMBL/GenBank/DDBJ databases">
        <title>Chitinophaga fuyangensis sp. nov., isolated from soil in a chemical factory.</title>
        <authorList>
            <person name="Chen K."/>
        </authorList>
    </citation>
    <scope>NUCLEOTIDE SEQUENCE [LARGE SCALE GENOMIC DNA]</scope>
    <source>
        <strain evidence="2 3">LY-1</strain>
    </source>
</reference>
<dbReference type="InterPro" id="IPR004363">
    <property type="entry name" value="Methylgl_synth"/>
</dbReference>
<dbReference type="GO" id="GO:0019242">
    <property type="term" value="P:methylglyoxal biosynthetic process"/>
    <property type="evidence" value="ECO:0007669"/>
    <property type="project" value="InterPro"/>
</dbReference>
<dbReference type="InterPro" id="IPR001206">
    <property type="entry name" value="Diacylglycerol_kinase_cat_dom"/>
</dbReference>
<dbReference type="Proteomes" id="UP000244450">
    <property type="component" value="Unassembled WGS sequence"/>
</dbReference>
<dbReference type="EMBL" id="QCYK01000001">
    <property type="protein sequence ID" value="PUZ29651.1"/>
    <property type="molecule type" value="Genomic_DNA"/>
</dbReference>
<organism evidence="2 3">
    <name type="scientific">Chitinophaga parva</name>
    <dbReference type="NCBI Taxonomy" id="2169414"/>
    <lineage>
        <taxon>Bacteria</taxon>
        <taxon>Pseudomonadati</taxon>
        <taxon>Bacteroidota</taxon>
        <taxon>Chitinophagia</taxon>
        <taxon>Chitinophagales</taxon>
        <taxon>Chitinophagaceae</taxon>
        <taxon>Chitinophaga</taxon>
    </lineage>
</organism>
<dbReference type="PANTHER" id="PTHR30492:SF0">
    <property type="entry name" value="METHYLGLYOXAL SYNTHASE"/>
    <property type="match status" value="1"/>
</dbReference>
<dbReference type="InterPro" id="IPR005218">
    <property type="entry name" value="Diacylglycerol/lipid_kinase"/>
</dbReference>
<dbReference type="GO" id="GO:0008929">
    <property type="term" value="F:methylglyoxal synthase activity"/>
    <property type="evidence" value="ECO:0007669"/>
    <property type="project" value="InterPro"/>
</dbReference>
<dbReference type="SMART" id="SM00046">
    <property type="entry name" value="DAGKc"/>
    <property type="match status" value="1"/>
</dbReference>
<dbReference type="Pfam" id="PF19279">
    <property type="entry name" value="YegS_C"/>
    <property type="match status" value="1"/>
</dbReference>
<dbReference type="Pfam" id="PF00781">
    <property type="entry name" value="DAGK_cat"/>
    <property type="match status" value="1"/>
</dbReference>
<keyword evidence="3" id="KW-1185">Reference proteome</keyword>
<evidence type="ECO:0000313" key="2">
    <source>
        <dbReference type="EMBL" id="PUZ29651.1"/>
    </source>
</evidence>
<dbReference type="GO" id="GO:0016301">
    <property type="term" value="F:kinase activity"/>
    <property type="evidence" value="ECO:0007669"/>
    <property type="project" value="InterPro"/>
</dbReference>
<dbReference type="SUPFAM" id="SSF111331">
    <property type="entry name" value="NAD kinase/diacylglycerol kinase-like"/>
    <property type="match status" value="1"/>
</dbReference>
<dbReference type="Gene3D" id="3.40.50.10330">
    <property type="entry name" value="Probable inorganic polyphosphate/atp-NAD kinase, domain 1"/>
    <property type="match status" value="1"/>
</dbReference>
<gene>
    <name evidence="2" type="ORF">DCC81_09480</name>
</gene>
<dbReference type="InterPro" id="IPR045540">
    <property type="entry name" value="YegS/DAGK_C"/>
</dbReference>
<dbReference type="AlphaFoldDB" id="A0A2T7BPU8"/>
<dbReference type="InterPro" id="IPR016064">
    <property type="entry name" value="NAD/diacylglycerol_kinase_sf"/>
</dbReference>
<evidence type="ECO:0000313" key="3">
    <source>
        <dbReference type="Proteomes" id="UP000244450"/>
    </source>
</evidence>
<protein>
    <recommendedName>
        <fullName evidence="1">DAGKc domain-containing protein</fullName>
    </recommendedName>
</protein>
<evidence type="ECO:0000259" key="1">
    <source>
        <dbReference type="PROSITE" id="PS50146"/>
    </source>
</evidence>
<dbReference type="GO" id="GO:0005524">
    <property type="term" value="F:ATP binding"/>
    <property type="evidence" value="ECO:0007669"/>
    <property type="project" value="InterPro"/>
</dbReference>
<dbReference type="OrthoDB" id="9786026at2"/>
<proteinExistence type="predicted"/>
<dbReference type="RefSeq" id="WP_108686288.1">
    <property type="nucleotide sequence ID" value="NZ_QCYK01000001.1"/>
</dbReference>
<dbReference type="NCBIfam" id="TIGR00147">
    <property type="entry name" value="YegS/Rv2252/BmrU family lipid kinase"/>
    <property type="match status" value="1"/>
</dbReference>
<comment type="caution">
    <text evidence="2">The sequence shown here is derived from an EMBL/GenBank/DDBJ whole genome shotgun (WGS) entry which is preliminary data.</text>
</comment>
<dbReference type="GO" id="GO:0005829">
    <property type="term" value="C:cytosol"/>
    <property type="evidence" value="ECO:0007669"/>
    <property type="project" value="TreeGrafter"/>
</dbReference>